<keyword evidence="1" id="KW-1133">Transmembrane helix</keyword>
<feature type="transmembrane region" description="Helical" evidence="1">
    <location>
        <begin position="177"/>
        <end position="198"/>
    </location>
</feature>
<keyword evidence="1" id="KW-0812">Transmembrane</keyword>
<dbReference type="AlphaFoldDB" id="A0A848G4Q2"/>
<feature type="transmembrane region" description="Helical" evidence="1">
    <location>
        <begin position="253"/>
        <end position="272"/>
    </location>
</feature>
<dbReference type="GO" id="GO:0020037">
    <property type="term" value="F:heme binding"/>
    <property type="evidence" value="ECO:0007669"/>
    <property type="project" value="InterPro"/>
</dbReference>
<keyword evidence="1" id="KW-0472">Membrane</keyword>
<evidence type="ECO:0000259" key="2">
    <source>
        <dbReference type="Pfam" id="PF06181"/>
    </source>
</evidence>
<sequence>MDAYLIEWGSLLLRWLHLIVGIAWIGSSFYFVWLDNSLKPPVDPALKAKGVGGELWAVHGGGFYNPQKYLVAPAHLPDELHWFKWESYSTWLSGFALISTLYYFQAASYMVDPSVAALTPAQAVGIGLATLAGGWLVYDGLCRLLINRSQLLFGLIYYAFVVAVAWALTHLLSGRAAFIHVGAMIATTMSGNVFFWIIPGQKRVVTAMQKGATPDPLDGIRAKQRSYHNNYLTLPVLFCMISNHYAFTYTHAHAWAVLALIILAAVLIRHFFNLKHKGAVRWEFPAIAVAILAGVAVWLAPAPRVANASVAPTLAAVQPIIQARCAACHAEKPTLMASAPAGVLLDTPARIEAQAQRIYEQSVKLKAMPLGNVTGITDAERATLAAWFEGR</sequence>
<dbReference type="SUPFAM" id="SSF46626">
    <property type="entry name" value="Cytochrome c"/>
    <property type="match status" value="1"/>
</dbReference>
<feature type="transmembrane region" description="Helical" evidence="1">
    <location>
        <begin position="284"/>
        <end position="301"/>
    </location>
</feature>
<dbReference type="InterPro" id="IPR036909">
    <property type="entry name" value="Cyt_c-like_dom_sf"/>
</dbReference>
<feature type="domain" description="Urate oxidase N-terminal" evidence="2">
    <location>
        <begin position="3"/>
        <end position="300"/>
    </location>
</feature>
<protein>
    <submittedName>
        <fullName evidence="3">Urate hydroxylase PuuD</fullName>
    </submittedName>
</protein>
<dbReference type="Pfam" id="PF06181">
    <property type="entry name" value="Urate_ox_N"/>
    <property type="match status" value="1"/>
</dbReference>
<evidence type="ECO:0000313" key="4">
    <source>
        <dbReference type="Proteomes" id="UP000580043"/>
    </source>
</evidence>
<dbReference type="EMBL" id="JABBGA010000007">
    <property type="protein sequence ID" value="NML26229.1"/>
    <property type="molecule type" value="Genomic_DNA"/>
</dbReference>
<dbReference type="InterPro" id="IPR010389">
    <property type="entry name" value="Urate_ox_N"/>
</dbReference>
<name>A0A848G4Q2_9RHOO</name>
<accession>A0A848G4Q2</accession>
<reference evidence="3 4" key="1">
    <citation type="submission" date="2020-04" db="EMBL/GenBank/DDBJ databases">
        <title>Zoogloea sp. G-4-1-14 isolated from soil.</title>
        <authorList>
            <person name="Dahal R.H."/>
        </authorList>
    </citation>
    <scope>NUCLEOTIDE SEQUENCE [LARGE SCALE GENOMIC DNA]</scope>
    <source>
        <strain evidence="3 4">G-4-1-14</strain>
    </source>
</reference>
<feature type="transmembrane region" description="Helical" evidence="1">
    <location>
        <begin position="231"/>
        <end position="247"/>
    </location>
</feature>
<proteinExistence type="predicted"/>
<gene>
    <name evidence="3" type="ORF">HHL15_10800</name>
</gene>
<keyword evidence="4" id="KW-1185">Reference proteome</keyword>
<dbReference type="GO" id="GO:0009055">
    <property type="term" value="F:electron transfer activity"/>
    <property type="evidence" value="ECO:0007669"/>
    <property type="project" value="InterPro"/>
</dbReference>
<comment type="caution">
    <text evidence="3">The sequence shown here is derived from an EMBL/GenBank/DDBJ whole genome shotgun (WGS) entry which is preliminary data.</text>
</comment>
<evidence type="ECO:0000256" key="1">
    <source>
        <dbReference type="SAM" id="Phobius"/>
    </source>
</evidence>
<evidence type="ECO:0000313" key="3">
    <source>
        <dbReference type="EMBL" id="NML26229.1"/>
    </source>
</evidence>
<feature type="transmembrane region" description="Helical" evidence="1">
    <location>
        <begin position="150"/>
        <end position="171"/>
    </location>
</feature>
<dbReference type="RefSeq" id="WP_169145770.1">
    <property type="nucleotide sequence ID" value="NZ_JABBGA010000007.1"/>
</dbReference>
<organism evidence="3 4">
    <name type="scientific">Zoogloea dura</name>
    <dbReference type="NCBI Taxonomy" id="2728840"/>
    <lineage>
        <taxon>Bacteria</taxon>
        <taxon>Pseudomonadati</taxon>
        <taxon>Pseudomonadota</taxon>
        <taxon>Betaproteobacteria</taxon>
        <taxon>Rhodocyclales</taxon>
        <taxon>Zoogloeaceae</taxon>
        <taxon>Zoogloea</taxon>
    </lineage>
</organism>
<dbReference type="Proteomes" id="UP000580043">
    <property type="component" value="Unassembled WGS sequence"/>
</dbReference>
<feature type="transmembrane region" description="Helical" evidence="1">
    <location>
        <begin position="12"/>
        <end position="33"/>
    </location>
</feature>
<feature type="transmembrane region" description="Helical" evidence="1">
    <location>
        <begin position="117"/>
        <end position="138"/>
    </location>
</feature>